<organism evidence="1 2">
    <name type="scientific">Capnocytophaga sputigena</name>
    <dbReference type="NCBI Taxonomy" id="1019"/>
    <lineage>
        <taxon>Bacteria</taxon>
        <taxon>Pseudomonadati</taxon>
        <taxon>Bacteroidota</taxon>
        <taxon>Flavobacteriia</taxon>
        <taxon>Flavobacteriales</taxon>
        <taxon>Flavobacteriaceae</taxon>
        <taxon>Capnocytophaga</taxon>
    </lineage>
</organism>
<proteinExistence type="predicted"/>
<protein>
    <submittedName>
        <fullName evidence="1">Uncharacterized protein</fullName>
    </submittedName>
</protein>
<comment type="caution">
    <text evidence="1">The sequence shown here is derived from an EMBL/GenBank/DDBJ whole genome shotgun (WGS) entry which is preliminary data.</text>
</comment>
<accession>A0AAX2IAH2</accession>
<dbReference type="AlphaFoldDB" id="A0AAX2IAH2"/>
<name>A0AAX2IAH2_CAPSP</name>
<gene>
    <name evidence="1" type="ORF">NCTC11653_01040</name>
</gene>
<dbReference type="Proteomes" id="UP000249902">
    <property type="component" value="Unassembled WGS sequence"/>
</dbReference>
<sequence>MEQFKIPLQIGNRKKFLISDKIVYFCRVA</sequence>
<dbReference type="EMBL" id="UAVP01000007">
    <property type="protein sequence ID" value="SQA75144.1"/>
    <property type="molecule type" value="Genomic_DNA"/>
</dbReference>
<evidence type="ECO:0000313" key="1">
    <source>
        <dbReference type="EMBL" id="SQA75144.1"/>
    </source>
</evidence>
<evidence type="ECO:0000313" key="2">
    <source>
        <dbReference type="Proteomes" id="UP000249902"/>
    </source>
</evidence>
<reference evidence="1 2" key="1">
    <citation type="submission" date="2018-06" db="EMBL/GenBank/DDBJ databases">
        <authorList>
            <consortium name="Pathogen Informatics"/>
            <person name="Doyle S."/>
        </authorList>
    </citation>
    <scope>NUCLEOTIDE SEQUENCE [LARGE SCALE GENOMIC DNA]</scope>
    <source>
        <strain evidence="1 2">NCTC11653</strain>
    </source>
</reference>